<feature type="domain" description="Protein kinase" evidence="5">
    <location>
        <begin position="565"/>
        <end position="815"/>
    </location>
</feature>
<dbReference type="GO" id="GO:0005524">
    <property type="term" value="F:ATP binding"/>
    <property type="evidence" value="ECO:0007669"/>
    <property type="project" value="UniProtKB-UniRule"/>
</dbReference>
<feature type="compositionally biased region" description="Low complexity" evidence="4">
    <location>
        <begin position="1065"/>
        <end position="1075"/>
    </location>
</feature>
<dbReference type="GO" id="GO:0007169">
    <property type="term" value="P:cell surface receptor protein tyrosine kinase signaling pathway"/>
    <property type="evidence" value="ECO:0007669"/>
    <property type="project" value="TreeGrafter"/>
</dbReference>
<dbReference type="PANTHER" id="PTHR24416">
    <property type="entry name" value="TYROSINE-PROTEIN KINASE RECEPTOR"/>
    <property type="match status" value="1"/>
</dbReference>
<dbReference type="OrthoDB" id="45365at2759"/>
<keyword evidence="2" id="KW-0067">ATP-binding</keyword>
<keyword evidence="7" id="KW-1185">Reference proteome</keyword>
<dbReference type="RefSeq" id="XP_004356561.1">
    <property type="nucleotide sequence ID" value="XM_004356508.1"/>
</dbReference>
<dbReference type="EMBL" id="KB007811">
    <property type="protein sequence ID" value="ELR24661.1"/>
    <property type="molecule type" value="Genomic_DNA"/>
</dbReference>
<sequence>MWTSTKLMGDWPVKELCPYVALSSDASTAYIHQERAIFALSVDDSQWRRLPLPKSISDAPYQSIEGLFMYDQLLHVLIEKREGKTALQIYDPATGKWDGPITIKKKMWCTSLTRCGSKVYSVDSWDGAVNVLDLAAKNAYKWQTLTKEENELLKNLGSFSLTAYRQRLYLFGGKKGATEGSNDLYCFDLKKQLWSKVPVKGDVPPPRWGHSAALVGGSFYIFGGINSMANLNDIYQFDIRRRRWRAVDALCPPPNGKCSSAAWISDDTLYRVAIKTHPHNDVLYALDLETDDGSDDEELIEALQKTVKQMQKGLKKEAKKMKDDMQKMRDDINKKHAKDIKKLKKQIAAHDRGRVLAEEEIVEKIHKQLEEEAIRKEHQREDAQSMIITSTVDDEDEHLRSGGSCVGTRMGGEREEILKEVDELLSEELEEVRRELREEFDETRGQLMEAIESLQTNVGDSQKKQEKSESEAKEKEKSEEEMTEMKVLLEALKDEVARLKGEVAQLRTEKAANAVRTPQREASVATQPPEPVAASLRSDIDLVRVMSLLGISPTQTVLDQREIDWKNAKLIGNGAFGHTKVFQTRWRGIECAVKRVKKDSLSLADLRAIQTEIDTVSKAAGLHPHVAYVYGTCDPPEGGIGIVMELAHYGSVRDLLVRHTRLPMALLLSFAIDAAEGLQFLHAHHIPHKNIAAASVMVSHGMRGMLSDFGLTRVNAHTRWMAPEVMPVNVVSPLPEADVWAFGVFLWEICTGQLLRPWQGSNDAQVLTAVRNQGKCLVVPDESHATLKNIIQCCWRRDPSQRPSPEELVDSLRRLRQKTDGEGSLTTRIEPLIQPLAATASERPGAGFGSSPFASLGSQGSSTTSPASASSSDAYTANQSAWITSRLKQEWRKSSPVPHSPRAHVLDVSGGGGGGGGADSSSTLSGSPSLRGSTTTTTTTHGEAINAINRSVAAADTSSSVDKKSQLGRSRVDASAGKTRKPQQTSDEPAASTSVATTAAAAANNRTTLAGGSSRGSSPSLSSSSGSPVYVPSFPSLSSSSRNRSRSSSLSSHSSASPPAPPPAVVDDAPATAAPTWHQPSPLTLSLRSSDAGLDSSSSSHTSSDSSPPPARRNNAAYSPLPSFSTFSSLHSSTDGEDGGGSGVGGSRGPRSALSLSVTSLNSSASSLQDEPPSPPHSPAASRRPLFSPLPTRLFE</sequence>
<dbReference type="GeneID" id="14925685"/>
<evidence type="ECO:0000256" key="1">
    <source>
        <dbReference type="ARBA" id="ARBA00004167"/>
    </source>
</evidence>
<dbReference type="SUPFAM" id="SSF56112">
    <property type="entry name" value="Protein kinase-like (PK-like)"/>
    <property type="match status" value="1"/>
</dbReference>
<feature type="coiled-coil region" evidence="3">
    <location>
        <begin position="300"/>
        <end position="386"/>
    </location>
</feature>
<organism evidence="6 7">
    <name type="scientific">Acanthamoeba castellanii (strain ATCC 30010 / Neff)</name>
    <dbReference type="NCBI Taxonomy" id="1257118"/>
    <lineage>
        <taxon>Eukaryota</taxon>
        <taxon>Amoebozoa</taxon>
        <taxon>Discosea</taxon>
        <taxon>Longamoebia</taxon>
        <taxon>Centramoebida</taxon>
        <taxon>Acanthamoebidae</taxon>
        <taxon>Acanthamoeba</taxon>
    </lineage>
</organism>
<dbReference type="InterPro" id="IPR001245">
    <property type="entry name" value="Ser-Thr/Tyr_kinase_cat_dom"/>
</dbReference>
<evidence type="ECO:0000313" key="6">
    <source>
        <dbReference type="EMBL" id="ELR24661.1"/>
    </source>
</evidence>
<dbReference type="PROSITE" id="PS00107">
    <property type="entry name" value="PROTEIN_KINASE_ATP"/>
    <property type="match status" value="1"/>
</dbReference>
<dbReference type="KEGG" id="acan:ACA1_172880"/>
<keyword evidence="2" id="KW-0547">Nucleotide-binding</keyword>
<keyword evidence="3" id="KW-0175">Coiled coil</keyword>
<evidence type="ECO:0000256" key="3">
    <source>
        <dbReference type="SAM" id="Coils"/>
    </source>
</evidence>
<feature type="compositionally biased region" description="Gly residues" evidence="4">
    <location>
        <begin position="909"/>
        <end position="918"/>
    </location>
</feature>
<reference evidence="6 7" key="1">
    <citation type="journal article" date="2013" name="Genome Biol.">
        <title>Genome of Acanthamoeba castellanii highlights extensive lateral gene transfer and early evolution of tyrosine kinase signaling.</title>
        <authorList>
            <person name="Clarke M."/>
            <person name="Lohan A.J."/>
            <person name="Liu B."/>
            <person name="Lagkouvardos I."/>
            <person name="Roy S."/>
            <person name="Zafar N."/>
            <person name="Bertelli C."/>
            <person name="Schilde C."/>
            <person name="Kianianmomeni A."/>
            <person name="Burglin T.R."/>
            <person name="Frech C."/>
            <person name="Turcotte B."/>
            <person name="Kopec K.O."/>
            <person name="Synnott J.M."/>
            <person name="Choo C."/>
            <person name="Paponov I."/>
            <person name="Finkler A."/>
            <person name="Soon Heng Tan C."/>
            <person name="Hutchins A.P."/>
            <person name="Weinmeier T."/>
            <person name="Rattei T."/>
            <person name="Chu J.S."/>
            <person name="Gimenez G."/>
            <person name="Irimia M."/>
            <person name="Rigden D.J."/>
            <person name="Fitzpatrick D.A."/>
            <person name="Lorenzo-Morales J."/>
            <person name="Bateman A."/>
            <person name="Chiu C.H."/>
            <person name="Tang P."/>
            <person name="Hegemann P."/>
            <person name="Fromm H."/>
            <person name="Raoult D."/>
            <person name="Greub G."/>
            <person name="Miranda-Saavedra D."/>
            <person name="Chen N."/>
            <person name="Nash P."/>
            <person name="Ginger M.L."/>
            <person name="Horn M."/>
            <person name="Schaap P."/>
            <person name="Caler L."/>
            <person name="Loftus B."/>
        </authorList>
    </citation>
    <scope>NUCLEOTIDE SEQUENCE [LARGE SCALE GENOMIC DNA]</scope>
    <source>
        <strain evidence="6 7">Neff</strain>
    </source>
</reference>
<dbReference type="Pfam" id="PF24681">
    <property type="entry name" value="Kelch_KLHDC2_KLHL20_DRC7"/>
    <property type="match status" value="1"/>
</dbReference>
<dbReference type="Pfam" id="PF07714">
    <property type="entry name" value="PK_Tyr_Ser-Thr"/>
    <property type="match status" value="1"/>
</dbReference>
<dbReference type="PROSITE" id="PS50011">
    <property type="entry name" value="PROTEIN_KINASE_DOM"/>
    <property type="match status" value="1"/>
</dbReference>
<name>L8HJV9_ACACF</name>
<feature type="compositionally biased region" description="Low complexity" evidence="4">
    <location>
        <begin position="990"/>
        <end position="1057"/>
    </location>
</feature>
<dbReference type="PANTHER" id="PTHR24416:SF611">
    <property type="entry name" value="TYROSINE-PROTEIN KINASE TRANSMEMBRANE RECEPTOR ROR"/>
    <property type="match status" value="1"/>
</dbReference>
<dbReference type="SUPFAM" id="SSF50965">
    <property type="entry name" value="Galactose oxidase, central domain"/>
    <property type="match status" value="1"/>
</dbReference>
<evidence type="ECO:0000313" key="7">
    <source>
        <dbReference type="Proteomes" id="UP000011083"/>
    </source>
</evidence>
<dbReference type="Proteomes" id="UP000011083">
    <property type="component" value="Unassembled WGS sequence"/>
</dbReference>
<dbReference type="InterPro" id="IPR050122">
    <property type="entry name" value="RTK"/>
</dbReference>
<gene>
    <name evidence="6" type="ORF">ACA1_172880</name>
</gene>
<dbReference type="Gene3D" id="1.10.510.10">
    <property type="entry name" value="Transferase(Phosphotransferase) domain 1"/>
    <property type="match status" value="1"/>
</dbReference>
<feature type="compositionally biased region" description="Gly residues" evidence="4">
    <location>
        <begin position="1139"/>
        <end position="1148"/>
    </location>
</feature>
<dbReference type="InterPro" id="IPR011009">
    <property type="entry name" value="Kinase-like_dom_sf"/>
</dbReference>
<dbReference type="STRING" id="1257118.L8HJV9"/>
<dbReference type="GO" id="GO:0005886">
    <property type="term" value="C:plasma membrane"/>
    <property type="evidence" value="ECO:0007669"/>
    <property type="project" value="TreeGrafter"/>
</dbReference>
<feature type="compositionally biased region" description="Low complexity" evidence="4">
    <location>
        <begin position="1149"/>
        <end position="1168"/>
    </location>
</feature>
<feature type="compositionally biased region" description="Low complexity" evidence="4">
    <location>
        <begin position="1085"/>
        <end position="1106"/>
    </location>
</feature>
<protein>
    <submittedName>
        <fullName evidence="6">Kelch repeat-containing protein</fullName>
    </submittedName>
</protein>
<feature type="region of interest" description="Disordered" evidence="4">
    <location>
        <begin position="841"/>
        <end position="873"/>
    </location>
</feature>
<feature type="compositionally biased region" description="Low complexity" evidence="4">
    <location>
        <begin position="919"/>
        <end position="942"/>
    </location>
</feature>
<accession>L8HJV9</accession>
<dbReference type="GO" id="GO:0043235">
    <property type="term" value="C:receptor complex"/>
    <property type="evidence" value="ECO:0007669"/>
    <property type="project" value="TreeGrafter"/>
</dbReference>
<evidence type="ECO:0000256" key="4">
    <source>
        <dbReference type="SAM" id="MobiDB-lite"/>
    </source>
</evidence>
<dbReference type="VEuPathDB" id="AmoebaDB:ACA1_172880"/>
<dbReference type="InterPro" id="IPR017441">
    <property type="entry name" value="Protein_kinase_ATP_BS"/>
</dbReference>
<evidence type="ECO:0000259" key="5">
    <source>
        <dbReference type="PROSITE" id="PS50011"/>
    </source>
</evidence>
<dbReference type="Gene3D" id="2.120.10.80">
    <property type="entry name" value="Kelch-type beta propeller"/>
    <property type="match status" value="1"/>
</dbReference>
<dbReference type="InterPro" id="IPR000719">
    <property type="entry name" value="Prot_kinase_dom"/>
</dbReference>
<feature type="compositionally biased region" description="Basic and acidic residues" evidence="4">
    <location>
        <begin position="461"/>
        <end position="482"/>
    </location>
</feature>
<feature type="compositionally biased region" description="Low complexity" evidence="4">
    <location>
        <begin position="1119"/>
        <end position="1133"/>
    </location>
</feature>
<feature type="compositionally biased region" description="Low complexity" evidence="4">
    <location>
        <begin position="858"/>
        <end position="873"/>
    </location>
</feature>
<feature type="compositionally biased region" description="Low complexity" evidence="4">
    <location>
        <begin position="951"/>
        <end position="960"/>
    </location>
</feature>
<feature type="binding site" evidence="2">
    <location>
        <position position="598"/>
    </location>
    <ligand>
        <name>ATP</name>
        <dbReference type="ChEBI" id="CHEBI:30616"/>
    </ligand>
</feature>
<dbReference type="AlphaFoldDB" id="L8HJV9"/>
<dbReference type="GO" id="GO:0004714">
    <property type="term" value="F:transmembrane receptor protein tyrosine kinase activity"/>
    <property type="evidence" value="ECO:0007669"/>
    <property type="project" value="TreeGrafter"/>
</dbReference>
<feature type="region of interest" description="Disordered" evidence="4">
    <location>
        <begin position="889"/>
        <end position="1196"/>
    </location>
</feature>
<evidence type="ECO:0000256" key="2">
    <source>
        <dbReference type="PROSITE-ProRule" id="PRU10141"/>
    </source>
</evidence>
<dbReference type="OMA" id="MELAHYG"/>
<dbReference type="InterPro" id="IPR011043">
    <property type="entry name" value="Gal_Oxase/kelch_b-propeller"/>
</dbReference>
<proteinExistence type="predicted"/>
<dbReference type="InterPro" id="IPR015915">
    <property type="entry name" value="Kelch-typ_b-propeller"/>
</dbReference>
<feature type="region of interest" description="Disordered" evidence="4">
    <location>
        <begin position="453"/>
        <end position="482"/>
    </location>
</feature>
<comment type="subcellular location">
    <subcellularLocation>
        <location evidence="1">Membrane</location>
        <topology evidence="1">Single-pass membrane protein</topology>
    </subcellularLocation>
</comment>